<evidence type="ECO:0000256" key="5">
    <source>
        <dbReference type="SAM" id="Phobius"/>
    </source>
</evidence>
<keyword evidence="6" id="KW-0378">Hydrolase</keyword>
<dbReference type="InterPro" id="IPR036055">
    <property type="entry name" value="LDL_receptor-like_sf"/>
</dbReference>
<evidence type="ECO:0000256" key="2">
    <source>
        <dbReference type="ARBA" id="ARBA00023157"/>
    </source>
</evidence>
<evidence type="ECO:0000256" key="4">
    <source>
        <dbReference type="SAM" id="MobiDB-lite"/>
    </source>
</evidence>
<protein>
    <submittedName>
        <fullName evidence="6">Metalloprotease</fullName>
    </submittedName>
</protein>
<evidence type="ECO:0000256" key="3">
    <source>
        <dbReference type="PROSITE-ProRule" id="PRU00124"/>
    </source>
</evidence>
<comment type="caution">
    <text evidence="3">Lacks conserved residue(s) required for the propagation of feature annotation.</text>
</comment>
<sequence>PPPPPPFQKRQPSTSSAKPQREALLFLTPCAAMLPKMILYFVVLLMVSKVTFAAPPHKYNCTDHSANATDRIQHFTCTTNETYNFVFKSNGTGLYLSMKVTMFLGDTFTLSSQTGNVSRNITSLKGEQHLYDVTYFIPDESVMISTTVNTSIKGSRTFNGMFHEGCNATVSSSTPIFHFPPYVSGSEVVVCYITIHGVKENYAYASLDSVNLKGRSSLSISGKPAVFPAELKAGDAPEFDFIAEELQLALALDLSIANQTGTILLDSVYNNCSGMSEMSSAADKPLVLPTANMSDHLLQHLNCRWIIRGPQNNVLGLDILGFSLAGTQDLLVITDGGRRDSPVVLQASPSDARQVTDLVYRTSSRYMWISLTVSEYNASDNFAAHATVSAEGGHFHDEATNVHITEASKNSVYLLEVKPEKQILLSVKASLKSSASVEVVSDFYSKGAVLQKFSAGTEAYPVASLNNRLMLRANGFTKEDTFTFNFTGVEPGCHSTTLGTKGFYSLSNTCSAFCTWAINPSNSSENKEKFTLTLNHLDLDKDDTVSISSLSQPHKPILLLNDSFSALAPVEMSSIDGAYVIITRNKCVQANRTVASGSLSGVIGSSFAPKLVPGAAYSFKSPMFPNQYPLNSTRSWTFNGTGVGGYHLTFSSMDIAKNHTLNLRSGNQSVPLMGSILPADIVLENSILHAEFAAPVHQGYATGYGFDALLTPLDMVQVIVKESGQVETPSFPALINDSKTILWSIYVPNVEPKKMSVAILFNVSHRKSAKAPGTLTVYDGNSVRSPVLGNVTGENLLSRSDTILVKLVTVGGNESGSALQLNFTTYRCNMSDTCNNSKICIHEDWRCNGINDCGDNTDEVGCGYHPTPSPSPTTPPPGPPSPSKGVSVAAFVITVLLALVIGAVGALFVPVLVRRYRAYRYSRFSNVAVSE</sequence>
<dbReference type="EMBL" id="GEDV01000969">
    <property type="protein sequence ID" value="JAP87588.1"/>
    <property type="molecule type" value="Transcribed_RNA"/>
</dbReference>
<feature type="compositionally biased region" description="Pro residues" evidence="4">
    <location>
        <begin position="867"/>
        <end position="882"/>
    </location>
</feature>
<keyword evidence="5" id="KW-0472">Membrane</keyword>
<feature type="non-terminal residue" evidence="6">
    <location>
        <position position="1"/>
    </location>
</feature>
<dbReference type="SUPFAM" id="SSF49854">
    <property type="entry name" value="Spermadhesin, CUB domain"/>
    <property type="match status" value="3"/>
</dbReference>
<keyword evidence="5" id="KW-0812">Transmembrane</keyword>
<reference evidence="6" key="1">
    <citation type="journal article" date="2016" name="Ticks Tick Borne Dis.">
        <title>De novo assembly and annotation of the salivary gland transcriptome of Rhipicephalus appendiculatus male and female ticks during blood feeding.</title>
        <authorList>
            <person name="de Castro M.H."/>
            <person name="de Klerk D."/>
            <person name="Pienaar R."/>
            <person name="Latif A.A."/>
            <person name="Rees D.J."/>
            <person name="Mans B.J."/>
        </authorList>
    </citation>
    <scope>NUCLEOTIDE SEQUENCE</scope>
    <source>
        <tissue evidence="6">Salivary glands</tissue>
    </source>
</reference>
<organism evidence="6">
    <name type="scientific">Rhipicephalus appendiculatus</name>
    <name type="common">Brown ear tick</name>
    <dbReference type="NCBI Taxonomy" id="34631"/>
    <lineage>
        <taxon>Eukaryota</taxon>
        <taxon>Metazoa</taxon>
        <taxon>Ecdysozoa</taxon>
        <taxon>Arthropoda</taxon>
        <taxon>Chelicerata</taxon>
        <taxon>Arachnida</taxon>
        <taxon>Acari</taxon>
        <taxon>Parasitiformes</taxon>
        <taxon>Ixodida</taxon>
        <taxon>Ixodoidea</taxon>
        <taxon>Ixodidae</taxon>
        <taxon>Rhipicephalinae</taxon>
        <taxon>Rhipicephalus</taxon>
        <taxon>Rhipicephalus</taxon>
    </lineage>
</organism>
<evidence type="ECO:0000256" key="1">
    <source>
        <dbReference type="ARBA" id="ARBA00022737"/>
    </source>
</evidence>
<keyword evidence="1" id="KW-0677">Repeat</keyword>
<evidence type="ECO:0000313" key="6">
    <source>
        <dbReference type="EMBL" id="JAP87588.1"/>
    </source>
</evidence>
<dbReference type="PROSITE" id="PS50068">
    <property type="entry name" value="LDLRA_2"/>
    <property type="match status" value="1"/>
</dbReference>
<dbReference type="Gene3D" id="2.60.120.290">
    <property type="entry name" value="Spermadhesin, CUB domain"/>
    <property type="match status" value="3"/>
</dbReference>
<dbReference type="GO" id="GO:0006508">
    <property type="term" value="P:proteolysis"/>
    <property type="evidence" value="ECO:0007669"/>
    <property type="project" value="UniProtKB-KW"/>
</dbReference>
<dbReference type="Pfam" id="PF00057">
    <property type="entry name" value="Ldl_recept_a"/>
    <property type="match status" value="1"/>
</dbReference>
<keyword evidence="2 3" id="KW-1015">Disulfide bond</keyword>
<accession>A0A131Z9D9</accession>
<dbReference type="InterPro" id="IPR002172">
    <property type="entry name" value="LDrepeatLR_classA_rpt"/>
</dbReference>
<dbReference type="InterPro" id="IPR035914">
    <property type="entry name" value="Sperma_CUB_dom_sf"/>
</dbReference>
<dbReference type="GO" id="GO:0008237">
    <property type="term" value="F:metallopeptidase activity"/>
    <property type="evidence" value="ECO:0007669"/>
    <property type="project" value="UniProtKB-KW"/>
</dbReference>
<dbReference type="CDD" id="cd00112">
    <property type="entry name" value="LDLa"/>
    <property type="match status" value="1"/>
</dbReference>
<name>A0A131Z9D9_RHIAP</name>
<dbReference type="SUPFAM" id="SSF57424">
    <property type="entry name" value="LDL receptor-like module"/>
    <property type="match status" value="1"/>
</dbReference>
<dbReference type="Gene3D" id="4.10.400.10">
    <property type="entry name" value="Low-density Lipoprotein Receptor"/>
    <property type="match status" value="1"/>
</dbReference>
<feature type="disulfide bond" evidence="3">
    <location>
        <begin position="828"/>
        <end position="840"/>
    </location>
</feature>
<proteinExistence type="predicted"/>
<keyword evidence="6" id="KW-0645">Protease</keyword>
<dbReference type="PANTHER" id="PTHR24251">
    <property type="entry name" value="OVOCHYMASE-RELATED"/>
    <property type="match status" value="1"/>
</dbReference>
<dbReference type="PANTHER" id="PTHR24251:SF37">
    <property type="entry name" value="CUB DOMAIN-CONTAINING PROTEIN"/>
    <property type="match status" value="1"/>
</dbReference>
<dbReference type="SMART" id="SM00192">
    <property type="entry name" value="LDLa"/>
    <property type="match status" value="1"/>
</dbReference>
<feature type="region of interest" description="Disordered" evidence="4">
    <location>
        <begin position="864"/>
        <end position="883"/>
    </location>
</feature>
<dbReference type="AlphaFoldDB" id="A0A131Z9D9"/>
<keyword evidence="5" id="KW-1133">Transmembrane helix</keyword>
<keyword evidence="6" id="KW-0482">Metalloprotease</keyword>
<feature type="disulfide bond" evidence="3">
    <location>
        <begin position="847"/>
        <end position="862"/>
    </location>
</feature>
<feature type="transmembrane region" description="Helical" evidence="5">
    <location>
        <begin position="888"/>
        <end position="913"/>
    </location>
</feature>